<dbReference type="GO" id="GO:0016906">
    <property type="term" value="F:sterol 3-beta-glucosyltransferase activity"/>
    <property type="evidence" value="ECO:0007669"/>
    <property type="project" value="UniProtKB-ARBA"/>
</dbReference>
<organism evidence="5 6">
    <name type="scientific">Fusarium redolens</name>
    <dbReference type="NCBI Taxonomy" id="48865"/>
    <lineage>
        <taxon>Eukaryota</taxon>
        <taxon>Fungi</taxon>
        <taxon>Dikarya</taxon>
        <taxon>Ascomycota</taxon>
        <taxon>Pezizomycotina</taxon>
        <taxon>Sordariomycetes</taxon>
        <taxon>Hypocreomycetidae</taxon>
        <taxon>Hypocreales</taxon>
        <taxon>Nectriaceae</taxon>
        <taxon>Fusarium</taxon>
        <taxon>Fusarium redolens species complex</taxon>
    </lineage>
</organism>
<dbReference type="InterPro" id="IPR004276">
    <property type="entry name" value="GlycoTrans_28_N"/>
</dbReference>
<keyword evidence="6" id="KW-1185">Reference proteome</keyword>
<feature type="domain" description="Erythromycin biosynthesis protein CIII-like C-terminal" evidence="4">
    <location>
        <begin position="505"/>
        <end position="595"/>
    </location>
</feature>
<evidence type="ECO:0000259" key="3">
    <source>
        <dbReference type="Pfam" id="PF03033"/>
    </source>
</evidence>
<accession>A0A9P9JXF8</accession>
<evidence type="ECO:0000256" key="1">
    <source>
        <dbReference type="ARBA" id="ARBA00022679"/>
    </source>
</evidence>
<dbReference type="EMBL" id="JAGMUX010000019">
    <property type="protein sequence ID" value="KAH7232379.1"/>
    <property type="molecule type" value="Genomic_DNA"/>
</dbReference>
<dbReference type="AlphaFoldDB" id="A0A9P9JXF8"/>
<sequence length="968" mass="106704">MGDAVAVAEEEKEKEKERKGSVRKSRQRSEPDLLSSITTPRKRCPRATRTNSLPERLSPPRADALNSNQEDACPKHQRQVSQGWREAKPLTLSDHGKDSHQNFNIGSKNRHRSGAIEKDGRLRITLDNTAYTGYLVNALGTTLSTTSTREGGEKIQHDTTHPSASANPRKILTRQRLNIVIMIVGSRGDIQPFLKIGKILKEEHGHRVRIATHPVFRDLVEKDSGLEFFSVSGNPAELMAFMVKNPGLLPSFETIMAGDVSRRRAAMAEMFDGFWRACIDATDGDQLWGTKEPFVADAIIANPPSIMHVHCAEALGIPLHIMFTFPYTPTQAFPHPLTCIKNSDMDDGYTNFISYPLVEMVVWQGLGDLVNEIRTTTLRLDPVSTVWAVGAAYRMHIPFTYLWSPDLVPKPEDWGSEIDIAGFVFLDRATSFQPSRELEAFLAAGEPPIYIGFGSIIVDDADRFTRMIFKAVEMAGVRALISKGWGGLGLDNEDHPDIFMLGDTPHDWLFPRVSACVIHGGAGTTAIALKSGKPTMIVPFFGDQYFWGKMVSKVQVGPRPVPYKELDEAKLADGIKYCLTETAQAAAVRMAMDIAKAGDGGVNAVQNFHRQLDLATSSAMQCSILQNRVAVWQIKGTNVKLSALAADILVAHGLLSWKRLRVLRYVEWNDVEGPGEPLTGVASSLARSVGYAVYGIGAIPYHLAQKAHHSMVKAKWKMKQLTHLANANASNPTQSTPLSADHPTVREKADRCACKVRKEVERVATAILMAPVDLAMALGQGFHNAPRLYGDDTVRRPLRVTGYHSGLRAAGHEFVFGVYDGFTGVIRLPVRGAKDNGMFGFMKGTGRGLMGLVLKNLSAVMSPIAYTLKGIVREAERSGSPQMIVHRTRITQGQREHEALPSDSRRELTERVVAGWITLKNLCDVIADLKRKPHLRARIDMALTDTGVIFESVDIAERSLGALKRLNI</sequence>
<dbReference type="InterPro" id="IPR002213">
    <property type="entry name" value="UDP_glucos_trans"/>
</dbReference>
<feature type="region of interest" description="Disordered" evidence="2">
    <location>
        <begin position="1"/>
        <end position="112"/>
    </location>
</feature>
<dbReference type="Proteomes" id="UP000720189">
    <property type="component" value="Unassembled WGS sequence"/>
</dbReference>
<dbReference type="GO" id="GO:0005975">
    <property type="term" value="P:carbohydrate metabolic process"/>
    <property type="evidence" value="ECO:0007669"/>
    <property type="project" value="InterPro"/>
</dbReference>
<keyword evidence="1" id="KW-0808">Transferase</keyword>
<protein>
    <recommendedName>
        <fullName evidence="7">Glycosyltransferase family 28 N-terminal domain-containing protein</fullName>
    </recommendedName>
</protein>
<dbReference type="FunFam" id="3.40.50.2000:FF:000009">
    <property type="entry name" value="Sterol 3-beta-glucosyltransferase UGT80A2"/>
    <property type="match status" value="1"/>
</dbReference>
<evidence type="ECO:0000259" key="4">
    <source>
        <dbReference type="Pfam" id="PF06722"/>
    </source>
</evidence>
<dbReference type="InterPro" id="IPR010610">
    <property type="entry name" value="EryCIII-like_C"/>
</dbReference>
<evidence type="ECO:0000256" key="2">
    <source>
        <dbReference type="SAM" id="MobiDB-lite"/>
    </source>
</evidence>
<dbReference type="RefSeq" id="XP_046044039.1">
    <property type="nucleotide sequence ID" value="XM_046188651.1"/>
</dbReference>
<gene>
    <name evidence="5" type="ORF">BKA55DRAFT_523577</name>
</gene>
<proteinExistence type="predicted"/>
<dbReference type="PANTHER" id="PTHR48050">
    <property type="entry name" value="STEROL 3-BETA-GLUCOSYLTRANSFERASE"/>
    <property type="match status" value="1"/>
</dbReference>
<feature type="domain" description="Glycosyltransferase family 28 N-terminal" evidence="3">
    <location>
        <begin position="179"/>
        <end position="334"/>
    </location>
</feature>
<reference evidence="5" key="1">
    <citation type="journal article" date="2021" name="Nat. Commun.">
        <title>Genetic determinants of endophytism in the Arabidopsis root mycobiome.</title>
        <authorList>
            <person name="Mesny F."/>
            <person name="Miyauchi S."/>
            <person name="Thiergart T."/>
            <person name="Pickel B."/>
            <person name="Atanasova L."/>
            <person name="Karlsson M."/>
            <person name="Huettel B."/>
            <person name="Barry K.W."/>
            <person name="Haridas S."/>
            <person name="Chen C."/>
            <person name="Bauer D."/>
            <person name="Andreopoulos W."/>
            <person name="Pangilinan J."/>
            <person name="LaButti K."/>
            <person name="Riley R."/>
            <person name="Lipzen A."/>
            <person name="Clum A."/>
            <person name="Drula E."/>
            <person name="Henrissat B."/>
            <person name="Kohler A."/>
            <person name="Grigoriev I.V."/>
            <person name="Martin F.M."/>
            <person name="Hacquard S."/>
        </authorList>
    </citation>
    <scope>NUCLEOTIDE SEQUENCE</scope>
    <source>
        <strain evidence="5">MPI-CAGE-AT-0023</strain>
    </source>
</reference>
<feature type="region of interest" description="Disordered" evidence="2">
    <location>
        <begin position="145"/>
        <end position="169"/>
    </location>
</feature>
<feature type="compositionally biased region" description="Basic and acidic residues" evidence="2">
    <location>
        <begin position="150"/>
        <end position="160"/>
    </location>
</feature>
<evidence type="ECO:0000313" key="5">
    <source>
        <dbReference type="EMBL" id="KAH7232379.1"/>
    </source>
</evidence>
<dbReference type="SUPFAM" id="SSF53756">
    <property type="entry name" value="UDP-Glycosyltransferase/glycogen phosphorylase"/>
    <property type="match status" value="1"/>
</dbReference>
<dbReference type="FunFam" id="3.40.50.2000:FF:000100">
    <property type="entry name" value="Glycosyltransferase family 1 protein"/>
    <property type="match status" value="1"/>
</dbReference>
<evidence type="ECO:0000313" key="6">
    <source>
        <dbReference type="Proteomes" id="UP000720189"/>
    </source>
</evidence>
<dbReference type="PANTHER" id="PTHR48050:SF5">
    <property type="entry name" value="UDP-GLUCOSE,STEROL TRANSFERASE"/>
    <property type="match status" value="1"/>
</dbReference>
<evidence type="ECO:0008006" key="7">
    <source>
        <dbReference type="Google" id="ProtNLM"/>
    </source>
</evidence>
<feature type="compositionally biased region" description="Basic and acidic residues" evidence="2">
    <location>
        <begin position="9"/>
        <end position="20"/>
    </location>
</feature>
<dbReference type="GeneID" id="70218605"/>
<dbReference type="Pfam" id="PF06722">
    <property type="entry name" value="EryCIII-like_C"/>
    <property type="match status" value="1"/>
</dbReference>
<name>A0A9P9JXF8_FUSRE</name>
<dbReference type="InterPro" id="IPR050426">
    <property type="entry name" value="Glycosyltransferase_28"/>
</dbReference>
<comment type="caution">
    <text evidence="5">The sequence shown here is derived from an EMBL/GenBank/DDBJ whole genome shotgun (WGS) entry which is preliminary data.</text>
</comment>
<dbReference type="Gene3D" id="3.40.50.2000">
    <property type="entry name" value="Glycogen Phosphorylase B"/>
    <property type="match status" value="2"/>
</dbReference>
<dbReference type="OrthoDB" id="5835829at2759"/>
<dbReference type="CDD" id="cd03784">
    <property type="entry name" value="GT1_Gtf-like"/>
    <property type="match status" value="1"/>
</dbReference>
<dbReference type="Pfam" id="PF03033">
    <property type="entry name" value="Glyco_transf_28"/>
    <property type="match status" value="1"/>
</dbReference>